<dbReference type="OrthoDB" id="2489132at2"/>
<name>A0A318KI43_9NEIS</name>
<dbReference type="SUPFAM" id="SSF58104">
    <property type="entry name" value="Methyl-accepting chemotaxis protein (MCP) signaling domain"/>
    <property type="match status" value="1"/>
</dbReference>
<evidence type="ECO:0000256" key="3">
    <source>
        <dbReference type="PROSITE-ProRule" id="PRU00284"/>
    </source>
</evidence>
<proteinExistence type="inferred from homology"/>
<dbReference type="Gene3D" id="1.10.287.950">
    <property type="entry name" value="Methyl-accepting chemotaxis protein"/>
    <property type="match status" value="1"/>
</dbReference>
<keyword evidence="9" id="KW-1185">Reference proteome</keyword>
<dbReference type="GO" id="GO:0006935">
    <property type="term" value="P:chemotaxis"/>
    <property type="evidence" value="ECO:0007669"/>
    <property type="project" value="InterPro"/>
</dbReference>
<feature type="region of interest" description="Disordered" evidence="4">
    <location>
        <begin position="478"/>
        <end position="505"/>
    </location>
</feature>
<dbReference type="GO" id="GO:0016020">
    <property type="term" value="C:membrane"/>
    <property type="evidence" value="ECO:0007669"/>
    <property type="project" value="InterPro"/>
</dbReference>
<feature type="domain" description="Methyl-accepting transducer" evidence="6">
    <location>
        <begin position="274"/>
        <end position="510"/>
    </location>
</feature>
<keyword evidence="1 3" id="KW-0807">Transducer</keyword>
<dbReference type="SMART" id="SM00304">
    <property type="entry name" value="HAMP"/>
    <property type="match status" value="2"/>
</dbReference>
<comment type="caution">
    <text evidence="8">The sequence shown here is derived from an EMBL/GenBank/DDBJ whole genome shotgun (WGS) entry which is preliminary data.</text>
</comment>
<dbReference type="InterPro" id="IPR003660">
    <property type="entry name" value="HAMP_dom"/>
</dbReference>
<dbReference type="GO" id="GO:0007165">
    <property type="term" value="P:signal transduction"/>
    <property type="evidence" value="ECO:0007669"/>
    <property type="project" value="UniProtKB-KW"/>
</dbReference>
<keyword evidence="5" id="KW-0812">Transmembrane</keyword>
<evidence type="ECO:0000259" key="6">
    <source>
        <dbReference type="PROSITE" id="PS50111"/>
    </source>
</evidence>
<dbReference type="SMART" id="SM00283">
    <property type="entry name" value="MA"/>
    <property type="match status" value="1"/>
</dbReference>
<evidence type="ECO:0000256" key="5">
    <source>
        <dbReference type="SAM" id="Phobius"/>
    </source>
</evidence>
<dbReference type="InterPro" id="IPR004089">
    <property type="entry name" value="MCPsignal_dom"/>
</dbReference>
<dbReference type="CDD" id="cd06225">
    <property type="entry name" value="HAMP"/>
    <property type="match status" value="1"/>
</dbReference>
<keyword evidence="5" id="KW-0472">Membrane</keyword>
<dbReference type="InterPro" id="IPR004090">
    <property type="entry name" value="Chemotax_Me-accpt_rcpt"/>
</dbReference>
<dbReference type="PROSITE" id="PS50885">
    <property type="entry name" value="HAMP"/>
    <property type="match status" value="1"/>
</dbReference>
<evidence type="ECO:0000259" key="7">
    <source>
        <dbReference type="PROSITE" id="PS50885"/>
    </source>
</evidence>
<dbReference type="Pfam" id="PF00015">
    <property type="entry name" value="MCPsignal"/>
    <property type="match status" value="1"/>
</dbReference>
<sequence length="547" mass="57999">MSLLALLSLRTRLLLLFAVTLAVLLLTAAAGMLGVHRQSQLASELAQRDLGLSVALQAAHTRLSNMRRFEKDMLIQRREVAKVDDYFAKWQAEQQALQASLARATALADGEQRTRLDAIGQQLTQGYAPVIAAVHQRLRMGEFDSAAAANEALNPGKVAAHQAETLFSAAEHAVDAHMAGMAGQFASVRDSVMQGLLALLGGALLVLLVLFWLADRSIRQPLQQLRADMRNIAQSLRLNQPVSAQGRDEVADAARAFNQLLDAMRGALLAVRNNAGQLGDSARQLNQAADASLVSSRTQMGHATGVAEAVEQISQGMARISERAGAVQNLADQTARIAGQGVSMASRTAEGLGELQARLQESVVGVTRLNQRVADIGEVVTRIREVADQTNLLALNAAIEAARAGEQGRGFAVVADEVRQLAENTAQATAAITRHIADIQGDTRQTVADIHQLAGQVSAEMDEAHAFVSQLHTLREQAEHAHQQVASMAGDTAEQRQAGEHASAQVGHLAGLSRAAGDTAASVAQLGDGLTQVAGQLDQAIGRFQLG</sequence>
<gene>
    <name evidence="8" type="ORF">DFR34_12710</name>
</gene>
<dbReference type="PANTHER" id="PTHR32089:SF112">
    <property type="entry name" value="LYSOZYME-LIKE PROTEIN-RELATED"/>
    <property type="match status" value="1"/>
</dbReference>
<evidence type="ECO:0000256" key="4">
    <source>
        <dbReference type="SAM" id="MobiDB-lite"/>
    </source>
</evidence>
<dbReference type="PROSITE" id="PS50111">
    <property type="entry name" value="CHEMOTAXIS_TRANSDUC_2"/>
    <property type="match status" value="1"/>
</dbReference>
<evidence type="ECO:0000256" key="1">
    <source>
        <dbReference type="ARBA" id="ARBA00023224"/>
    </source>
</evidence>
<dbReference type="GO" id="GO:0004888">
    <property type="term" value="F:transmembrane signaling receptor activity"/>
    <property type="evidence" value="ECO:0007669"/>
    <property type="project" value="InterPro"/>
</dbReference>
<protein>
    <submittedName>
        <fullName evidence="8">Methyl-accepting chemotaxis protein</fullName>
    </submittedName>
</protein>
<dbReference type="RefSeq" id="WP_158281850.1">
    <property type="nucleotide sequence ID" value="NZ_QJKI01000027.1"/>
</dbReference>
<evidence type="ECO:0000256" key="2">
    <source>
        <dbReference type="ARBA" id="ARBA00029447"/>
    </source>
</evidence>
<dbReference type="PANTHER" id="PTHR32089">
    <property type="entry name" value="METHYL-ACCEPTING CHEMOTAXIS PROTEIN MCPB"/>
    <property type="match status" value="1"/>
</dbReference>
<organism evidence="8 9">
    <name type="scientific">Rivihabitans pingtungensis</name>
    <dbReference type="NCBI Taxonomy" id="1054498"/>
    <lineage>
        <taxon>Bacteria</taxon>
        <taxon>Pseudomonadati</taxon>
        <taxon>Pseudomonadota</taxon>
        <taxon>Betaproteobacteria</taxon>
        <taxon>Neisseriales</taxon>
        <taxon>Aquaspirillaceae</taxon>
        <taxon>Rivihabitans</taxon>
    </lineage>
</organism>
<dbReference type="Proteomes" id="UP000247555">
    <property type="component" value="Unassembled WGS sequence"/>
</dbReference>
<dbReference type="AlphaFoldDB" id="A0A318KI43"/>
<reference evidence="8 9" key="1">
    <citation type="submission" date="2018-05" db="EMBL/GenBank/DDBJ databases">
        <title>Genomic Encyclopedia of Type Strains, Phase IV (KMG-IV): sequencing the most valuable type-strain genomes for metagenomic binning, comparative biology and taxonomic classification.</title>
        <authorList>
            <person name="Goeker M."/>
        </authorList>
    </citation>
    <scope>NUCLEOTIDE SEQUENCE [LARGE SCALE GENOMIC DNA]</scope>
    <source>
        <strain evidence="8 9">DSM 29661</strain>
    </source>
</reference>
<feature type="domain" description="HAMP" evidence="7">
    <location>
        <begin position="216"/>
        <end position="269"/>
    </location>
</feature>
<accession>A0A318KI43</accession>
<evidence type="ECO:0000313" key="9">
    <source>
        <dbReference type="Proteomes" id="UP000247555"/>
    </source>
</evidence>
<keyword evidence="5" id="KW-1133">Transmembrane helix</keyword>
<comment type="similarity">
    <text evidence="2">Belongs to the methyl-accepting chemotaxis (MCP) protein family.</text>
</comment>
<dbReference type="Pfam" id="PF00672">
    <property type="entry name" value="HAMP"/>
    <property type="match status" value="1"/>
</dbReference>
<dbReference type="PRINTS" id="PR00260">
    <property type="entry name" value="CHEMTRNSDUCR"/>
</dbReference>
<evidence type="ECO:0000313" key="8">
    <source>
        <dbReference type="EMBL" id="PXX75157.1"/>
    </source>
</evidence>
<dbReference type="EMBL" id="QJKI01000027">
    <property type="protein sequence ID" value="PXX75157.1"/>
    <property type="molecule type" value="Genomic_DNA"/>
</dbReference>
<feature type="transmembrane region" description="Helical" evidence="5">
    <location>
        <begin position="195"/>
        <end position="214"/>
    </location>
</feature>